<evidence type="ECO:0008006" key="3">
    <source>
        <dbReference type="Google" id="ProtNLM"/>
    </source>
</evidence>
<dbReference type="AlphaFoldDB" id="A0A814GG00"/>
<dbReference type="GO" id="GO:0005737">
    <property type="term" value="C:cytoplasm"/>
    <property type="evidence" value="ECO:0007669"/>
    <property type="project" value="TreeGrafter"/>
</dbReference>
<organism evidence="1 2">
    <name type="scientific">Rotaria magnacalcarata</name>
    <dbReference type="NCBI Taxonomy" id="392030"/>
    <lineage>
        <taxon>Eukaryota</taxon>
        <taxon>Metazoa</taxon>
        <taxon>Spiralia</taxon>
        <taxon>Gnathifera</taxon>
        <taxon>Rotifera</taxon>
        <taxon>Eurotatoria</taxon>
        <taxon>Bdelloidea</taxon>
        <taxon>Philodinida</taxon>
        <taxon>Philodinidae</taxon>
        <taxon>Rotaria</taxon>
    </lineage>
</organism>
<accession>A0A814GG00</accession>
<gene>
    <name evidence="1" type="ORF">CJN711_LOCUS2096</name>
</gene>
<proteinExistence type="predicted"/>
<dbReference type="PANTHER" id="PTHR13601">
    <property type="entry name" value="GAMETOGENETIN-BINDING PROTEIN 2"/>
    <property type="match status" value="1"/>
</dbReference>
<evidence type="ECO:0000313" key="2">
    <source>
        <dbReference type="Proteomes" id="UP000663855"/>
    </source>
</evidence>
<dbReference type="Proteomes" id="UP000663855">
    <property type="component" value="Unassembled WGS sequence"/>
</dbReference>
<dbReference type="GO" id="GO:0005634">
    <property type="term" value="C:nucleus"/>
    <property type="evidence" value="ECO:0007669"/>
    <property type="project" value="TreeGrafter"/>
</dbReference>
<evidence type="ECO:0000313" key="1">
    <source>
        <dbReference type="EMBL" id="CAF0995905.1"/>
    </source>
</evidence>
<sequence>MRCCNLHNRTSRSEPITKLIAICQKEKSVFDKCQIPININENLIMKLQFDDSCIRDMDQNVNKKSKTYDTFIKTYKKFNADELQGILSTSVRQIKDYVLLCVPCIGCRTSIDSFIKTLINYRHQALEPLIIDEKGSFAMKSCYISYPDYIYTLFYIHASKLNSFIGSISKSKKNRRCNLHSLDKTKFIIDWELVWNSMDSECRNQVTLVKAHSLLDTLENYLYKHRFCAECKLKVLEAYHFLFNSHDNRYRIRKGFSPALYEGLRSCNNDEHIHIQADKDFVSNLISRAQSEIQEGDHERHARTLEIAQEEILICIGINLFEKFDTIYRLVRAEEQTWQLLFYISIDYLRLNFERSMFGKLDFNTTLNTLCKEFDVTNEMNIHRKQKRQNKKSRRQIKTNEEKDINIINKVDDNDNKDDKLQIHRRTIGSCSCLCQSCNEQSDVSSTIHRNELSKSQSCSSPISSTVEYSSRHTSSEYKISQSSSNETLLSSVSTQDCVSQETNLDKEPKSIGDECLISPSISSIRCSSARTDLGYSSEQDDTCSSTACDACLTDVLHCCPLHRVDENSTEKLSLTNGIDSNHCCVSKTVADSTKTIELCDITRKHKLKLQLCDQYPFFNMDLKQTWDETIPASIENSTFISDDDFQEFLLCNNRLEMRRAQLREDFKLKFQIWQQQTILKFSFKNWCK</sequence>
<reference evidence="1" key="1">
    <citation type="submission" date="2021-02" db="EMBL/GenBank/DDBJ databases">
        <authorList>
            <person name="Nowell W R."/>
        </authorList>
    </citation>
    <scope>NUCLEOTIDE SEQUENCE</scope>
</reference>
<protein>
    <recommendedName>
        <fullName evidence="3">Gametogenetin-binding protein 2</fullName>
    </recommendedName>
</protein>
<dbReference type="EMBL" id="CAJNOV010000131">
    <property type="protein sequence ID" value="CAF0995905.1"/>
    <property type="molecule type" value="Genomic_DNA"/>
</dbReference>
<name>A0A814GG00_9BILA</name>
<dbReference type="PANTHER" id="PTHR13601:SF2">
    <property type="entry name" value="GAMETOGENETIN-BINDING PROTEIN 2"/>
    <property type="match status" value="1"/>
</dbReference>
<dbReference type="InterPro" id="IPR026073">
    <property type="entry name" value="GGNBP2"/>
</dbReference>
<comment type="caution">
    <text evidence="1">The sequence shown here is derived from an EMBL/GenBank/DDBJ whole genome shotgun (WGS) entry which is preliminary data.</text>
</comment>